<name>A0A2A2KUG5_9BILA</name>
<dbReference type="AlphaFoldDB" id="A0A2A2KUG5"/>
<proteinExistence type="predicted"/>
<organism evidence="1 2">
    <name type="scientific">Diploscapter pachys</name>
    <dbReference type="NCBI Taxonomy" id="2018661"/>
    <lineage>
        <taxon>Eukaryota</taxon>
        <taxon>Metazoa</taxon>
        <taxon>Ecdysozoa</taxon>
        <taxon>Nematoda</taxon>
        <taxon>Chromadorea</taxon>
        <taxon>Rhabditida</taxon>
        <taxon>Rhabditina</taxon>
        <taxon>Rhabditomorpha</taxon>
        <taxon>Rhabditoidea</taxon>
        <taxon>Rhabditidae</taxon>
        <taxon>Diploscapter</taxon>
    </lineage>
</organism>
<accession>A0A2A2KUG5</accession>
<dbReference type="EMBL" id="LIAE01007686">
    <property type="protein sequence ID" value="PAV77590.1"/>
    <property type="molecule type" value="Genomic_DNA"/>
</dbReference>
<keyword evidence="2" id="KW-1185">Reference proteome</keyword>
<protein>
    <submittedName>
        <fullName evidence="1">Uncharacterized protein</fullName>
    </submittedName>
</protein>
<dbReference type="Proteomes" id="UP000218231">
    <property type="component" value="Unassembled WGS sequence"/>
</dbReference>
<reference evidence="1 2" key="1">
    <citation type="journal article" date="2017" name="Curr. Biol.">
        <title>Genome architecture and evolution of a unichromosomal asexual nematode.</title>
        <authorList>
            <person name="Fradin H."/>
            <person name="Zegar C."/>
            <person name="Gutwein M."/>
            <person name="Lucas J."/>
            <person name="Kovtun M."/>
            <person name="Corcoran D."/>
            <person name="Baugh L.R."/>
            <person name="Kiontke K."/>
            <person name="Gunsalus K."/>
            <person name="Fitch D.H."/>
            <person name="Piano F."/>
        </authorList>
    </citation>
    <scope>NUCLEOTIDE SEQUENCE [LARGE SCALE GENOMIC DNA]</scope>
    <source>
        <strain evidence="1">PF1309</strain>
    </source>
</reference>
<evidence type="ECO:0000313" key="2">
    <source>
        <dbReference type="Proteomes" id="UP000218231"/>
    </source>
</evidence>
<gene>
    <name evidence="1" type="ORF">WR25_15265</name>
</gene>
<evidence type="ECO:0000313" key="1">
    <source>
        <dbReference type="EMBL" id="PAV77590.1"/>
    </source>
</evidence>
<comment type="caution">
    <text evidence="1">The sequence shown here is derived from an EMBL/GenBank/DDBJ whole genome shotgun (WGS) entry which is preliminary data.</text>
</comment>
<sequence>MLAVEPLLVPAPILELGLELQQSDRLFLHQQRATPLHVLLLLALSPVLVKVNHLSQSERQENLLLVLAAGNRFVADARAAEHGLQLEKRLLKFRMF</sequence>